<dbReference type="PANTHER" id="PTHR22911:SF135">
    <property type="entry name" value="BLR4310 PROTEIN"/>
    <property type="match status" value="1"/>
</dbReference>
<feature type="transmembrane region" description="Helical" evidence="1">
    <location>
        <begin position="114"/>
        <end position="130"/>
    </location>
</feature>
<feature type="transmembrane region" description="Helical" evidence="1">
    <location>
        <begin position="33"/>
        <end position="55"/>
    </location>
</feature>
<dbReference type="PANTHER" id="PTHR22911">
    <property type="entry name" value="ACYL-MALONYL CONDENSING ENZYME-RELATED"/>
    <property type="match status" value="1"/>
</dbReference>
<proteinExistence type="predicted"/>
<feature type="transmembrane region" description="Helical" evidence="1">
    <location>
        <begin position="262"/>
        <end position="283"/>
    </location>
</feature>
<feature type="transmembrane region" description="Helical" evidence="1">
    <location>
        <begin position="142"/>
        <end position="161"/>
    </location>
</feature>
<organism evidence="3 4">
    <name type="scientific">Rubrivivax rivuli</name>
    <dbReference type="NCBI Taxonomy" id="1862385"/>
    <lineage>
        <taxon>Bacteria</taxon>
        <taxon>Pseudomonadati</taxon>
        <taxon>Pseudomonadota</taxon>
        <taxon>Betaproteobacteria</taxon>
        <taxon>Burkholderiales</taxon>
        <taxon>Sphaerotilaceae</taxon>
        <taxon>Rubrivivax</taxon>
    </lineage>
</organism>
<gene>
    <name evidence="3" type="ORF">EOE66_09440</name>
</gene>
<keyword evidence="1" id="KW-1133">Transmembrane helix</keyword>
<dbReference type="GO" id="GO:0016020">
    <property type="term" value="C:membrane"/>
    <property type="evidence" value="ECO:0007669"/>
    <property type="project" value="InterPro"/>
</dbReference>
<feature type="transmembrane region" description="Helical" evidence="1">
    <location>
        <begin position="62"/>
        <end position="82"/>
    </location>
</feature>
<keyword evidence="4" id="KW-1185">Reference proteome</keyword>
<evidence type="ECO:0000313" key="4">
    <source>
        <dbReference type="Proteomes" id="UP000285575"/>
    </source>
</evidence>
<feature type="transmembrane region" description="Helical" evidence="1">
    <location>
        <begin position="239"/>
        <end position="256"/>
    </location>
</feature>
<sequence length="291" mass="30262">MVLATLMWSIAGVVSRFLESASGFEVTFWRSAFNALALVLLLGVMKGPGPLWATLRRGGRALWLSGACWAVMYTAFMMALTLTSVANVLVTMAIGPLFTALLSRAVLGHRLAPRTWAAIALAGVGIAWMYGQEVQASDPRALLGMGVALAVPIAAAVNWTLLQHLKTRQHLGDTPPDMLSAVLVGALLSAAVTLPLAWPLSASPHDLGLLALLGTVQLAIPCLMAVAVARVLSGPEVSLLGLLEVLFGVLWAWLGAGEAPSLAVLGGGGLVLLALVGNEALALRKRVQEAG</sequence>
<comment type="caution">
    <text evidence="3">The sequence shown here is derived from an EMBL/GenBank/DDBJ whole genome shotgun (WGS) entry which is preliminary data.</text>
</comment>
<dbReference type="InterPro" id="IPR037185">
    <property type="entry name" value="EmrE-like"/>
</dbReference>
<protein>
    <submittedName>
        <fullName evidence="3">DMT family transporter</fullName>
    </submittedName>
</protein>
<keyword evidence="1" id="KW-0812">Transmembrane</keyword>
<dbReference type="SUPFAM" id="SSF103481">
    <property type="entry name" value="Multidrug resistance efflux transporter EmrE"/>
    <property type="match status" value="2"/>
</dbReference>
<evidence type="ECO:0000313" key="3">
    <source>
        <dbReference type="EMBL" id="RVU46611.1"/>
    </source>
</evidence>
<feature type="domain" description="EamA" evidence="2">
    <location>
        <begin position="1"/>
        <end position="130"/>
    </location>
</feature>
<reference evidence="3 4" key="1">
    <citation type="submission" date="2019-01" db="EMBL/GenBank/DDBJ databases">
        <authorList>
            <person name="Chen W.-M."/>
        </authorList>
    </citation>
    <scope>NUCLEOTIDE SEQUENCE [LARGE SCALE GENOMIC DNA]</scope>
    <source>
        <strain evidence="3 4">KYPY4</strain>
    </source>
</reference>
<feature type="transmembrane region" description="Helical" evidence="1">
    <location>
        <begin position="88"/>
        <end position="107"/>
    </location>
</feature>
<evidence type="ECO:0000256" key="1">
    <source>
        <dbReference type="SAM" id="Phobius"/>
    </source>
</evidence>
<keyword evidence="1" id="KW-0472">Membrane</keyword>
<feature type="transmembrane region" description="Helical" evidence="1">
    <location>
        <begin position="207"/>
        <end position="232"/>
    </location>
</feature>
<dbReference type="Proteomes" id="UP000285575">
    <property type="component" value="Unassembled WGS sequence"/>
</dbReference>
<feature type="transmembrane region" description="Helical" evidence="1">
    <location>
        <begin position="181"/>
        <end position="201"/>
    </location>
</feature>
<dbReference type="AlphaFoldDB" id="A0A437RIM0"/>
<name>A0A437RIM0_9BURK</name>
<dbReference type="EMBL" id="SACR01000003">
    <property type="protein sequence ID" value="RVU46611.1"/>
    <property type="molecule type" value="Genomic_DNA"/>
</dbReference>
<evidence type="ECO:0000259" key="2">
    <source>
        <dbReference type="Pfam" id="PF00892"/>
    </source>
</evidence>
<dbReference type="OrthoDB" id="9149917at2"/>
<dbReference type="Pfam" id="PF00892">
    <property type="entry name" value="EamA"/>
    <property type="match status" value="1"/>
</dbReference>
<dbReference type="InterPro" id="IPR000620">
    <property type="entry name" value="EamA_dom"/>
</dbReference>
<accession>A0A437RIM0</accession>